<name>A0A9J5WFF5_SOLCO</name>
<feature type="non-terminal residue" evidence="1">
    <location>
        <position position="82"/>
    </location>
</feature>
<sequence>TCASEFSNVVLGSVLHKGIWIPPPGICDVLRFHLEEHEYKMTLPMEPRFTIKQHIRLLAYDYLDFSSPMCLFVSAVRAAWMV</sequence>
<dbReference type="EMBL" id="JACXVP010000011">
    <property type="protein sequence ID" value="KAG5574481.1"/>
    <property type="molecule type" value="Genomic_DNA"/>
</dbReference>
<proteinExistence type="predicted"/>
<dbReference type="InterPro" id="IPR044207">
    <property type="entry name" value="At5g39250-like"/>
</dbReference>
<organism evidence="1 2">
    <name type="scientific">Solanum commersonii</name>
    <name type="common">Commerson's wild potato</name>
    <name type="synonym">Commerson's nightshade</name>
    <dbReference type="NCBI Taxonomy" id="4109"/>
    <lineage>
        <taxon>Eukaryota</taxon>
        <taxon>Viridiplantae</taxon>
        <taxon>Streptophyta</taxon>
        <taxon>Embryophyta</taxon>
        <taxon>Tracheophyta</taxon>
        <taxon>Spermatophyta</taxon>
        <taxon>Magnoliopsida</taxon>
        <taxon>eudicotyledons</taxon>
        <taxon>Gunneridae</taxon>
        <taxon>Pentapetalae</taxon>
        <taxon>asterids</taxon>
        <taxon>lamiids</taxon>
        <taxon>Solanales</taxon>
        <taxon>Solanaceae</taxon>
        <taxon>Solanoideae</taxon>
        <taxon>Solaneae</taxon>
        <taxon>Solanum</taxon>
    </lineage>
</organism>
<dbReference type="PANTHER" id="PTHR47722">
    <property type="entry name" value="EXPRESSED PROTEIN"/>
    <property type="match status" value="1"/>
</dbReference>
<keyword evidence="2" id="KW-1185">Reference proteome</keyword>
<dbReference type="OrthoDB" id="192402at2759"/>
<dbReference type="Proteomes" id="UP000824120">
    <property type="component" value="Chromosome 11"/>
</dbReference>
<comment type="caution">
    <text evidence="1">The sequence shown here is derived from an EMBL/GenBank/DDBJ whole genome shotgun (WGS) entry which is preliminary data.</text>
</comment>
<gene>
    <name evidence="1" type="ORF">H5410_054615</name>
</gene>
<dbReference type="AlphaFoldDB" id="A0A9J5WFF5"/>
<dbReference type="PANTHER" id="PTHR47722:SF1">
    <property type="entry name" value="F-BOX DOMAIN CONTAINING PROTEIN, EXPRESSED"/>
    <property type="match status" value="1"/>
</dbReference>
<reference evidence="1 2" key="1">
    <citation type="submission" date="2020-09" db="EMBL/GenBank/DDBJ databases">
        <title>De no assembly of potato wild relative species, Solanum commersonii.</title>
        <authorList>
            <person name="Cho K."/>
        </authorList>
    </citation>
    <scope>NUCLEOTIDE SEQUENCE [LARGE SCALE GENOMIC DNA]</scope>
    <source>
        <strain evidence="1">LZ3.2</strain>
        <tissue evidence="1">Leaf</tissue>
    </source>
</reference>
<evidence type="ECO:0000313" key="1">
    <source>
        <dbReference type="EMBL" id="KAG5574481.1"/>
    </source>
</evidence>
<protein>
    <submittedName>
        <fullName evidence="1">Uncharacterized protein</fullName>
    </submittedName>
</protein>
<evidence type="ECO:0000313" key="2">
    <source>
        <dbReference type="Proteomes" id="UP000824120"/>
    </source>
</evidence>
<accession>A0A9J5WFF5</accession>